<evidence type="ECO:0000313" key="3">
    <source>
        <dbReference type="Proteomes" id="UP000800235"/>
    </source>
</evidence>
<gene>
    <name evidence="2" type="ORF">EJ08DRAFT_99021</name>
</gene>
<dbReference type="AlphaFoldDB" id="A0A9P4TRG2"/>
<name>A0A9P4TRG2_9PEZI</name>
<evidence type="ECO:0000313" key="2">
    <source>
        <dbReference type="EMBL" id="KAF2416544.1"/>
    </source>
</evidence>
<feature type="transmembrane region" description="Helical" evidence="1">
    <location>
        <begin position="21"/>
        <end position="44"/>
    </location>
</feature>
<evidence type="ECO:0000256" key="1">
    <source>
        <dbReference type="SAM" id="Phobius"/>
    </source>
</evidence>
<keyword evidence="1" id="KW-0812">Transmembrane</keyword>
<proteinExistence type="predicted"/>
<keyword evidence="1" id="KW-0472">Membrane</keyword>
<protein>
    <submittedName>
        <fullName evidence="2">Uncharacterized protein</fullName>
    </submittedName>
</protein>
<sequence length="54" mass="6122">LQSIYILFAIKRNRNLLRDNVDSILVLGTLTQEILSLTLAILGLDCPTKYEFKA</sequence>
<feature type="non-terminal residue" evidence="2">
    <location>
        <position position="1"/>
    </location>
</feature>
<comment type="caution">
    <text evidence="2">The sequence shown here is derived from an EMBL/GenBank/DDBJ whole genome shotgun (WGS) entry which is preliminary data.</text>
</comment>
<dbReference type="Proteomes" id="UP000800235">
    <property type="component" value="Unassembled WGS sequence"/>
</dbReference>
<dbReference type="EMBL" id="MU007155">
    <property type="protein sequence ID" value="KAF2416544.1"/>
    <property type="molecule type" value="Genomic_DNA"/>
</dbReference>
<reference evidence="2" key="1">
    <citation type="journal article" date="2020" name="Stud. Mycol.">
        <title>101 Dothideomycetes genomes: a test case for predicting lifestyles and emergence of pathogens.</title>
        <authorList>
            <person name="Haridas S."/>
            <person name="Albert R."/>
            <person name="Binder M."/>
            <person name="Bloem J."/>
            <person name="Labutti K."/>
            <person name="Salamov A."/>
            <person name="Andreopoulos B."/>
            <person name="Baker S."/>
            <person name="Barry K."/>
            <person name="Bills G."/>
            <person name="Bluhm B."/>
            <person name="Cannon C."/>
            <person name="Castanera R."/>
            <person name="Culley D."/>
            <person name="Daum C."/>
            <person name="Ezra D."/>
            <person name="Gonzalez J."/>
            <person name="Henrissat B."/>
            <person name="Kuo A."/>
            <person name="Liang C."/>
            <person name="Lipzen A."/>
            <person name="Lutzoni F."/>
            <person name="Magnuson J."/>
            <person name="Mondo S."/>
            <person name="Nolan M."/>
            <person name="Ohm R."/>
            <person name="Pangilinan J."/>
            <person name="Park H.-J."/>
            <person name="Ramirez L."/>
            <person name="Alfaro M."/>
            <person name="Sun H."/>
            <person name="Tritt A."/>
            <person name="Yoshinaga Y."/>
            <person name="Zwiers L.-H."/>
            <person name="Turgeon B."/>
            <person name="Goodwin S."/>
            <person name="Spatafora J."/>
            <person name="Crous P."/>
            <person name="Grigoriev I."/>
        </authorList>
    </citation>
    <scope>NUCLEOTIDE SEQUENCE</scope>
    <source>
        <strain evidence="2">CBS 130266</strain>
    </source>
</reference>
<organism evidence="2 3">
    <name type="scientific">Tothia fuscella</name>
    <dbReference type="NCBI Taxonomy" id="1048955"/>
    <lineage>
        <taxon>Eukaryota</taxon>
        <taxon>Fungi</taxon>
        <taxon>Dikarya</taxon>
        <taxon>Ascomycota</taxon>
        <taxon>Pezizomycotina</taxon>
        <taxon>Dothideomycetes</taxon>
        <taxon>Pleosporomycetidae</taxon>
        <taxon>Venturiales</taxon>
        <taxon>Cylindrosympodiaceae</taxon>
        <taxon>Tothia</taxon>
    </lineage>
</organism>
<keyword evidence="3" id="KW-1185">Reference proteome</keyword>
<keyword evidence="1" id="KW-1133">Transmembrane helix</keyword>
<accession>A0A9P4TRG2</accession>